<evidence type="ECO:0000256" key="1">
    <source>
        <dbReference type="ARBA" id="ARBA00005049"/>
    </source>
</evidence>
<dbReference type="InterPro" id="IPR036087">
    <property type="entry name" value="Nict_dMeBzImd_PRibTrfase_sf"/>
</dbReference>
<dbReference type="Gene3D" id="1.10.1610.10">
    <property type="match status" value="1"/>
</dbReference>
<dbReference type="CDD" id="cd02439">
    <property type="entry name" value="DMB-PRT_CobT"/>
    <property type="match status" value="1"/>
</dbReference>
<organism evidence="11">
    <name type="scientific">Aerophobetes bacterium</name>
    <dbReference type="NCBI Taxonomy" id="2030807"/>
    <lineage>
        <taxon>Bacteria</taxon>
        <taxon>Candidatus Aerophobota</taxon>
    </lineage>
</organism>
<comment type="similarity">
    <text evidence="2 10">Belongs to the CobT family.</text>
</comment>
<dbReference type="AlphaFoldDB" id="A0A7V0QSP1"/>
<comment type="function">
    <text evidence="10">Catalyzes the synthesis of alpha-ribazole-5'-phosphate from nicotinate mononucleotide (NAMN) and 5,6-dimethylbenzimidazole (DMB).</text>
</comment>
<evidence type="ECO:0000256" key="5">
    <source>
        <dbReference type="ARBA" id="ARBA00022573"/>
    </source>
</evidence>
<feature type="active site" description="Proton acceptor" evidence="10">
    <location>
        <position position="321"/>
    </location>
</feature>
<dbReference type="FunFam" id="3.40.50.10210:FF:000001">
    <property type="entry name" value="Nicotinate-nucleotide--dimethylbenzimidazole phosphoribosyltransferase"/>
    <property type="match status" value="1"/>
</dbReference>
<proteinExistence type="inferred from homology"/>
<dbReference type="PANTHER" id="PTHR43463:SF1">
    <property type="entry name" value="NICOTINATE-NUCLEOTIDE--DIMETHYLBENZIMIDAZOLE PHOSPHORIBOSYLTRANSFERASE"/>
    <property type="match status" value="1"/>
</dbReference>
<dbReference type="InterPro" id="IPR003200">
    <property type="entry name" value="Nict_dMeBzImd_PRibTrfase"/>
</dbReference>
<evidence type="ECO:0000313" key="11">
    <source>
        <dbReference type="EMBL" id="HDN85347.1"/>
    </source>
</evidence>
<dbReference type="EC" id="2.4.2.21" evidence="3 10"/>
<keyword evidence="5 10" id="KW-0169">Cobalamin biosynthesis</keyword>
<evidence type="ECO:0000256" key="8">
    <source>
        <dbReference type="ARBA" id="ARBA00030686"/>
    </source>
</evidence>
<dbReference type="HAMAP" id="MF_00230">
    <property type="entry name" value="CobT"/>
    <property type="match status" value="1"/>
</dbReference>
<dbReference type="GO" id="GO:0009236">
    <property type="term" value="P:cobalamin biosynthetic process"/>
    <property type="evidence" value="ECO:0007669"/>
    <property type="project" value="UniProtKB-UniRule"/>
</dbReference>
<evidence type="ECO:0000256" key="10">
    <source>
        <dbReference type="HAMAP-Rule" id="MF_00230"/>
    </source>
</evidence>
<dbReference type="InterPro" id="IPR017846">
    <property type="entry name" value="Nict_dMeBzImd_PRibTrfase_bact"/>
</dbReference>
<dbReference type="GO" id="GO:0008939">
    <property type="term" value="F:nicotinate-nucleotide-dimethylbenzimidazole phosphoribosyltransferase activity"/>
    <property type="evidence" value="ECO:0007669"/>
    <property type="project" value="UniProtKB-UniRule"/>
</dbReference>
<keyword evidence="6 10" id="KW-0328">Glycosyltransferase</keyword>
<accession>A0A7V0QSP1</accession>
<dbReference type="NCBIfam" id="TIGR03160">
    <property type="entry name" value="cobT_DBIPRT"/>
    <property type="match status" value="1"/>
</dbReference>
<dbReference type="InterPro" id="IPR023195">
    <property type="entry name" value="Nict_dMeBzImd_PRibTrfase_N"/>
</dbReference>
<evidence type="ECO:0000256" key="2">
    <source>
        <dbReference type="ARBA" id="ARBA00007110"/>
    </source>
</evidence>
<evidence type="ECO:0000256" key="9">
    <source>
        <dbReference type="ARBA" id="ARBA00047340"/>
    </source>
</evidence>
<comment type="pathway">
    <text evidence="1 10">Nucleoside biosynthesis; alpha-ribazole biosynthesis; alpha-ribazole from 5,6-dimethylbenzimidazole: step 1/2.</text>
</comment>
<evidence type="ECO:0000256" key="7">
    <source>
        <dbReference type="ARBA" id="ARBA00022679"/>
    </source>
</evidence>
<dbReference type="UniPathway" id="UPA00061">
    <property type="reaction ID" value="UER00516"/>
</dbReference>
<dbReference type="Pfam" id="PF02277">
    <property type="entry name" value="DBI_PRT"/>
    <property type="match status" value="1"/>
</dbReference>
<protein>
    <recommendedName>
        <fullName evidence="4 10">Nicotinate-nucleotide--dimethylbenzimidazole phosphoribosyltransferase</fullName>
        <shortName evidence="10">NN:DBI PRT</shortName>
        <ecNumber evidence="3 10">2.4.2.21</ecNumber>
    </recommendedName>
    <alternativeName>
        <fullName evidence="8 10">N(1)-alpha-phosphoribosyltransferase</fullName>
    </alternativeName>
</protein>
<evidence type="ECO:0000256" key="4">
    <source>
        <dbReference type="ARBA" id="ARBA00015486"/>
    </source>
</evidence>
<keyword evidence="7 10" id="KW-0808">Transferase</keyword>
<evidence type="ECO:0000256" key="3">
    <source>
        <dbReference type="ARBA" id="ARBA00011991"/>
    </source>
</evidence>
<comment type="caution">
    <text evidence="11">The sequence shown here is derived from an EMBL/GenBank/DDBJ whole genome shotgun (WGS) entry which is preliminary data.</text>
</comment>
<gene>
    <name evidence="10 11" type="primary">cobT</name>
    <name evidence="11" type="ORF">ENG47_06310</name>
</gene>
<evidence type="ECO:0000256" key="6">
    <source>
        <dbReference type="ARBA" id="ARBA00022676"/>
    </source>
</evidence>
<dbReference type="EMBL" id="DRBC01000381">
    <property type="protein sequence ID" value="HDN85347.1"/>
    <property type="molecule type" value="Genomic_DNA"/>
</dbReference>
<dbReference type="PANTHER" id="PTHR43463">
    <property type="entry name" value="NICOTINATE-NUCLEOTIDE--DIMETHYLBENZIMIDAZOLE PHOSPHORIBOSYLTRANSFERASE"/>
    <property type="match status" value="1"/>
</dbReference>
<reference evidence="11" key="1">
    <citation type="journal article" date="2020" name="mSystems">
        <title>Genome- and Community-Level Interaction Insights into Carbon Utilization and Element Cycling Functions of Hydrothermarchaeota in Hydrothermal Sediment.</title>
        <authorList>
            <person name="Zhou Z."/>
            <person name="Liu Y."/>
            <person name="Xu W."/>
            <person name="Pan J."/>
            <person name="Luo Z.H."/>
            <person name="Li M."/>
        </authorList>
    </citation>
    <scope>NUCLEOTIDE SEQUENCE [LARGE SCALE GENOMIC DNA]</scope>
    <source>
        <strain evidence="11">HyVt-219</strain>
    </source>
</reference>
<dbReference type="SUPFAM" id="SSF52733">
    <property type="entry name" value="Nicotinate mononucleotide:5,6-dimethylbenzimidazole phosphoribosyltransferase (CobT)"/>
    <property type="match status" value="1"/>
</dbReference>
<dbReference type="NCBIfam" id="NF000996">
    <property type="entry name" value="PRK00105.1"/>
    <property type="match status" value="1"/>
</dbReference>
<dbReference type="Proteomes" id="UP000885660">
    <property type="component" value="Unassembled WGS sequence"/>
</dbReference>
<comment type="catalytic activity">
    <reaction evidence="9 10">
        <text>5,6-dimethylbenzimidazole + nicotinate beta-D-ribonucleotide = alpha-ribazole 5'-phosphate + nicotinate + H(+)</text>
        <dbReference type="Rhea" id="RHEA:11196"/>
        <dbReference type="ChEBI" id="CHEBI:15378"/>
        <dbReference type="ChEBI" id="CHEBI:15890"/>
        <dbReference type="ChEBI" id="CHEBI:32544"/>
        <dbReference type="ChEBI" id="CHEBI:57502"/>
        <dbReference type="ChEBI" id="CHEBI:57918"/>
        <dbReference type="EC" id="2.4.2.21"/>
    </reaction>
</comment>
<name>A0A7V0QSP1_UNCAE</name>
<sequence>MDKIYGVIRNISPLNKQALIKAQMRLDNLTKPIGSLGRLEEVAKKVAGVTGKIDLSFSRKVIFVFAADHGVAEEGVSAYPQEVTCQMVYNFLRGGAGINVLARHIGAEVVVVDIGVAKDLNLKPQPNFKVKKVGYGTKNMAKEKAMSKNESIRSVEVGIEVFEEEHKKNPIDIVGLGDMGIANTTASSAILACITGKDPEEVTGRGTGINDKIWERKVEVVRRSLKIHLPDPHNALDVLAKVGGYEIGGIAGCILAAAKNKVPVVIDGFISTAGALIATGLAPEVRNYLFASHLSLEKGHRIALDYLRLSPLLNLNLRLGEGTGAALAISIIEAGVKILTQMATFEEAGVSREIGCV</sequence>
<dbReference type="Gene3D" id="3.40.50.10210">
    <property type="match status" value="1"/>
</dbReference>